<gene>
    <name evidence="4" type="ORF">PMPD1_4000</name>
</gene>
<reference evidence="4 5" key="1">
    <citation type="submission" date="2020-06" db="EMBL/GenBank/DDBJ databases">
        <title>Genome sequence of Paramixta manurensis strain PD-1.</title>
        <authorList>
            <person name="Lee C.W."/>
            <person name="Kim J."/>
        </authorList>
    </citation>
    <scope>NUCLEOTIDE SEQUENCE [LARGE SCALE GENOMIC DNA]</scope>
    <source>
        <strain evidence="4 5">PD-1</strain>
    </source>
</reference>
<protein>
    <submittedName>
        <fullName evidence="4">Diguanylate cyclase</fullName>
    </submittedName>
</protein>
<dbReference type="EMBL" id="CP054212">
    <property type="protein sequence ID" value="QKJ88908.1"/>
    <property type="molecule type" value="Genomic_DNA"/>
</dbReference>
<dbReference type="InterPro" id="IPR033417">
    <property type="entry name" value="CHASE8"/>
</dbReference>
<dbReference type="RefSeq" id="WP_173635743.1">
    <property type="nucleotide sequence ID" value="NZ_CP054212.1"/>
</dbReference>
<evidence type="ECO:0000313" key="5">
    <source>
        <dbReference type="Proteomes" id="UP000505325"/>
    </source>
</evidence>
<dbReference type="InterPro" id="IPR043128">
    <property type="entry name" value="Rev_trsase/Diguanyl_cyclase"/>
</dbReference>
<dbReference type="PANTHER" id="PTHR46663">
    <property type="entry name" value="DIGUANYLATE CYCLASE DGCT-RELATED"/>
    <property type="match status" value="1"/>
</dbReference>
<evidence type="ECO:0000256" key="1">
    <source>
        <dbReference type="SAM" id="Phobius"/>
    </source>
</evidence>
<dbReference type="SUPFAM" id="SSF55073">
    <property type="entry name" value="Nucleotide cyclase"/>
    <property type="match status" value="1"/>
</dbReference>
<dbReference type="NCBIfam" id="TIGR00254">
    <property type="entry name" value="GGDEF"/>
    <property type="match status" value="1"/>
</dbReference>
<dbReference type="InterPro" id="IPR003660">
    <property type="entry name" value="HAMP_dom"/>
</dbReference>
<feature type="domain" description="HAMP" evidence="2">
    <location>
        <begin position="187"/>
        <end position="240"/>
    </location>
</feature>
<dbReference type="PROSITE" id="PS50885">
    <property type="entry name" value="HAMP"/>
    <property type="match status" value="1"/>
</dbReference>
<dbReference type="Pfam" id="PF00990">
    <property type="entry name" value="GGDEF"/>
    <property type="match status" value="1"/>
</dbReference>
<keyword evidence="5" id="KW-1185">Reference proteome</keyword>
<sequence>MVRHNSFVSALPHSLPTLRQSLQRIHLIIILVSLSVSGVSLSVLSLFALRSYAESNLQLVASTVSYAVKGAVLANDQQAAQDILQGLGQHGEFAQGKIYRQQNNPLAAWHSRRFLEQNKAHRFIASWFFPHPVSVAITHHNQEIGRVWLTGNAETIIRYIYLVISWLMGSLLFTALFASILSHRMHQGILRGLQNIASVAHDVRARRIFTQRVPGSDIAELNKLSSDFNGLLDEMAKWQQQMKRQHDSLAFQASHDALTRLPNRLFFERELKRLLSDPSLRRRAAVLFIDGDRFKQVNDTYGHAAGDDVLVETARRLRANLRASDLVARLGGDEFAVLLHNIDRAEQAAQAAHHLILAMREPILLPGGEAHFQTLSIGVALAKNHHSPQALLAQADAAMYSIKARGGGGYLSTSSLQASESA</sequence>
<keyword evidence="1" id="KW-0812">Transmembrane</keyword>
<name>A0A6M8UDU7_9GAMM</name>
<feature type="transmembrane region" description="Helical" evidence="1">
    <location>
        <begin position="159"/>
        <end position="181"/>
    </location>
</feature>
<evidence type="ECO:0000259" key="3">
    <source>
        <dbReference type="PROSITE" id="PS50887"/>
    </source>
</evidence>
<dbReference type="GO" id="GO:0016020">
    <property type="term" value="C:membrane"/>
    <property type="evidence" value="ECO:0007669"/>
    <property type="project" value="InterPro"/>
</dbReference>
<dbReference type="Gene3D" id="3.30.70.270">
    <property type="match status" value="1"/>
</dbReference>
<dbReference type="PANTHER" id="PTHR46663:SF2">
    <property type="entry name" value="GGDEF DOMAIN-CONTAINING PROTEIN"/>
    <property type="match status" value="1"/>
</dbReference>
<organism evidence="4 5">
    <name type="scientific">Paramixta manurensis</name>
    <dbReference type="NCBI Taxonomy" id="2740817"/>
    <lineage>
        <taxon>Bacteria</taxon>
        <taxon>Pseudomonadati</taxon>
        <taxon>Pseudomonadota</taxon>
        <taxon>Gammaproteobacteria</taxon>
        <taxon>Enterobacterales</taxon>
        <taxon>Erwiniaceae</taxon>
        <taxon>Paramixta</taxon>
    </lineage>
</organism>
<dbReference type="SMART" id="SM00267">
    <property type="entry name" value="GGDEF"/>
    <property type="match status" value="1"/>
</dbReference>
<dbReference type="Proteomes" id="UP000505325">
    <property type="component" value="Chromosome"/>
</dbReference>
<proteinExistence type="predicted"/>
<dbReference type="KEGG" id="pmak:PMPD1_4000"/>
<keyword evidence="1" id="KW-0472">Membrane</keyword>
<evidence type="ECO:0000313" key="4">
    <source>
        <dbReference type="EMBL" id="QKJ88908.1"/>
    </source>
</evidence>
<keyword evidence="1" id="KW-1133">Transmembrane helix</keyword>
<dbReference type="GO" id="GO:0007165">
    <property type="term" value="P:signal transduction"/>
    <property type="evidence" value="ECO:0007669"/>
    <property type="project" value="InterPro"/>
</dbReference>
<feature type="domain" description="GGDEF" evidence="3">
    <location>
        <begin position="282"/>
        <end position="415"/>
    </location>
</feature>
<dbReference type="InterPro" id="IPR029787">
    <property type="entry name" value="Nucleotide_cyclase"/>
</dbReference>
<dbReference type="Pfam" id="PF17152">
    <property type="entry name" value="CHASE8"/>
    <property type="match status" value="1"/>
</dbReference>
<dbReference type="AlphaFoldDB" id="A0A6M8UDU7"/>
<feature type="transmembrane region" description="Helical" evidence="1">
    <location>
        <begin position="25"/>
        <end position="49"/>
    </location>
</feature>
<dbReference type="PROSITE" id="PS50887">
    <property type="entry name" value="GGDEF"/>
    <property type="match status" value="1"/>
</dbReference>
<evidence type="ECO:0000259" key="2">
    <source>
        <dbReference type="PROSITE" id="PS50885"/>
    </source>
</evidence>
<dbReference type="InterPro" id="IPR000160">
    <property type="entry name" value="GGDEF_dom"/>
</dbReference>
<accession>A0A6M8UDU7</accession>
<dbReference type="InterPro" id="IPR052163">
    <property type="entry name" value="DGC-Regulatory_Protein"/>
</dbReference>
<dbReference type="CDD" id="cd01949">
    <property type="entry name" value="GGDEF"/>
    <property type="match status" value="1"/>
</dbReference>